<organism evidence="1 2">
    <name type="scientific">Marasmiellus scandens</name>
    <dbReference type="NCBI Taxonomy" id="2682957"/>
    <lineage>
        <taxon>Eukaryota</taxon>
        <taxon>Fungi</taxon>
        <taxon>Dikarya</taxon>
        <taxon>Basidiomycota</taxon>
        <taxon>Agaricomycotina</taxon>
        <taxon>Agaricomycetes</taxon>
        <taxon>Agaricomycetidae</taxon>
        <taxon>Agaricales</taxon>
        <taxon>Marasmiineae</taxon>
        <taxon>Omphalotaceae</taxon>
        <taxon>Marasmiellus</taxon>
    </lineage>
</organism>
<protein>
    <submittedName>
        <fullName evidence="1">Uncharacterized protein</fullName>
    </submittedName>
</protein>
<sequence>MPAPEVNALTQNARPILGHVNLMVDTFIANASTEDLRSAIRGLLSSGMPGVASAFTLAARERLTHIDVSSVPGSRPLFEYRDMGISDPSPTEWLFETLARTRTLYGVGMGFTSLEILSSVVKSTVGFKWNQQGEMARTLTVVDADIGQAIQSCKEEIEGGKAPNTDRMREIVESLRSAVKESMADVESWGGEFPFERASISVEFWKL</sequence>
<evidence type="ECO:0000313" key="1">
    <source>
        <dbReference type="EMBL" id="KAK7443988.1"/>
    </source>
</evidence>
<evidence type="ECO:0000313" key="2">
    <source>
        <dbReference type="Proteomes" id="UP001498398"/>
    </source>
</evidence>
<reference evidence="1 2" key="1">
    <citation type="submission" date="2024-01" db="EMBL/GenBank/DDBJ databases">
        <title>A draft genome for the cacao thread blight pathogen Marasmiellus scandens.</title>
        <authorList>
            <person name="Baruah I.K."/>
            <person name="Leung J."/>
            <person name="Bukari Y."/>
            <person name="Amoako-Attah I."/>
            <person name="Meinhardt L.W."/>
            <person name="Bailey B.A."/>
            <person name="Cohen S.P."/>
        </authorList>
    </citation>
    <scope>NUCLEOTIDE SEQUENCE [LARGE SCALE GENOMIC DNA]</scope>
    <source>
        <strain evidence="1 2">GH-19</strain>
    </source>
</reference>
<dbReference type="Proteomes" id="UP001498398">
    <property type="component" value="Unassembled WGS sequence"/>
</dbReference>
<gene>
    <name evidence="1" type="ORF">VKT23_015385</name>
</gene>
<comment type="caution">
    <text evidence="1">The sequence shown here is derived from an EMBL/GenBank/DDBJ whole genome shotgun (WGS) entry which is preliminary data.</text>
</comment>
<name>A0ABR1IZT8_9AGAR</name>
<dbReference type="EMBL" id="JBANRG010000052">
    <property type="protein sequence ID" value="KAK7443988.1"/>
    <property type="molecule type" value="Genomic_DNA"/>
</dbReference>
<keyword evidence="2" id="KW-1185">Reference proteome</keyword>
<accession>A0ABR1IZT8</accession>
<proteinExistence type="predicted"/>